<evidence type="ECO:0000313" key="4">
    <source>
        <dbReference type="Proteomes" id="UP000597444"/>
    </source>
</evidence>
<dbReference type="SMART" id="SM00028">
    <property type="entry name" value="TPR"/>
    <property type="match status" value="3"/>
</dbReference>
<dbReference type="Pfam" id="PF25872">
    <property type="entry name" value="HTH_77"/>
    <property type="match status" value="1"/>
</dbReference>
<feature type="region of interest" description="Disordered" evidence="1">
    <location>
        <begin position="87"/>
        <end position="113"/>
    </location>
</feature>
<dbReference type="PRINTS" id="PR00364">
    <property type="entry name" value="DISEASERSIST"/>
</dbReference>
<feature type="compositionally biased region" description="Polar residues" evidence="1">
    <location>
        <begin position="99"/>
        <end position="108"/>
    </location>
</feature>
<reference evidence="3" key="1">
    <citation type="submission" date="2020-10" db="EMBL/GenBank/DDBJ databases">
        <title>Taxonomic study of unclassified bacteria belonging to the class Ktedonobacteria.</title>
        <authorList>
            <person name="Yabe S."/>
            <person name="Wang C.M."/>
            <person name="Zheng Y."/>
            <person name="Sakai Y."/>
            <person name="Cavaletti L."/>
            <person name="Monciardini P."/>
            <person name="Donadio S."/>
        </authorList>
    </citation>
    <scope>NUCLEOTIDE SEQUENCE</scope>
    <source>
        <strain evidence="3">ID150040</strain>
    </source>
</reference>
<dbReference type="RefSeq" id="WP_220206166.1">
    <property type="nucleotide sequence ID" value="NZ_BNJK01000001.1"/>
</dbReference>
<sequence length="921" mass="103481">MFSDQSMGANNITRKQPVPNLQLRNEREKRGWTHKDVADKIGLPDSHTVGRWERGHSIPSPHYRQALSRLFDKSLEELNLLQSHENEIAPSPVEESEQVPASQGSSGFAQPPPRFTSFVGREHELTEIYGLLIRPDIYLLTLLGTGGIGKTSLATQIAFKMREHFADGVCFVSLAALRDAELVLPAIADALGIQGDSKLQPGAQIKAVLREKHVLLYIDNFEHVVAAAPLLEDLLRACSRVKMLVTSREALHLSAEREYSIAPLETPDVQQLPEPAALMSYASIALFVQCVQARQGNFKITHNNAAAIAELCVRLDGLPLAIELAARMKMLSPQALLIRFSQRLRLLKSDLYLTDERHRTLYQTIKWSYDLLNVHEQWLFRHLSIFVSGATLETIEAFFGAGEQWKGGDILEGVLSLLNKSLLQQREPESEAPRFFMLDTIREFGLDCLQTCHELEESKRTYALYFLAEVEQAAPQLKGPQQAMWLQRLEQELDDLRAVLNWLIEIKDVGLALRFCEAFGKYCGLRGYWSEEQRWLKAALALPRQPEPQAIRARVLRRAGHLAYRLRDLAAARALQEESARESRESGDQENLAGALSGLAHVLSRQNEIAAAAQLFRESVQIARQCGNGWVLANALESMGRFIYRQEGKVDEARAVLAESLVLARQLNDSESIARFLTTLVDLEIAEGNMRQAEEMAQESYDLAQQLGTRPLIALALDALGDIAFFEANYEQAKQRFEQRITMARDLGDVSTITRRALRVADCALAQGDVVQAARLIEENLESLYQQKDRAAIMTAQNIRGDVQRKNGAVTEAIDLYRGVLMQCSVSGDRRNRARCLIGLVHCLLLQEHMEQAVYLFGYMEGEIGSKARKSLYLAQYTDYKWAEEKVQILAAEARYAQARDAGRGASLEEVMKRVNCIAYD</sequence>
<dbReference type="PANTHER" id="PTHR47691:SF3">
    <property type="entry name" value="HTH-TYPE TRANSCRIPTIONAL REGULATOR RV0890C-RELATED"/>
    <property type="match status" value="1"/>
</dbReference>
<dbReference type="CDD" id="cd00093">
    <property type="entry name" value="HTH_XRE"/>
    <property type="match status" value="1"/>
</dbReference>
<protein>
    <recommendedName>
        <fullName evidence="2">HTH cro/C1-type domain-containing protein</fullName>
    </recommendedName>
</protein>
<feature type="compositionally biased region" description="Basic and acidic residues" evidence="1">
    <location>
        <begin position="24"/>
        <end position="39"/>
    </location>
</feature>
<dbReference type="Gene3D" id="3.40.50.300">
    <property type="entry name" value="P-loop containing nucleotide triphosphate hydrolases"/>
    <property type="match status" value="1"/>
</dbReference>
<dbReference type="InterPro" id="IPR010982">
    <property type="entry name" value="Lambda_DNA-bd_dom_sf"/>
</dbReference>
<dbReference type="PANTHER" id="PTHR47691">
    <property type="entry name" value="REGULATOR-RELATED"/>
    <property type="match status" value="1"/>
</dbReference>
<name>A0A8J3N5U0_9CHLR</name>
<dbReference type="InterPro" id="IPR001387">
    <property type="entry name" value="Cro/C1-type_HTH"/>
</dbReference>
<dbReference type="InterPro" id="IPR058852">
    <property type="entry name" value="HTH_77"/>
</dbReference>
<dbReference type="AlphaFoldDB" id="A0A8J3N5U0"/>
<feature type="compositionally biased region" description="Polar residues" evidence="1">
    <location>
        <begin position="1"/>
        <end position="14"/>
    </location>
</feature>
<dbReference type="Pfam" id="PF01381">
    <property type="entry name" value="HTH_3"/>
    <property type="match status" value="1"/>
</dbReference>
<dbReference type="GO" id="GO:0043531">
    <property type="term" value="F:ADP binding"/>
    <property type="evidence" value="ECO:0007669"/>
    <property type="project" value="InterPro"/>
</dbReference>
<dbReference type="InterPro" id="IPR011990">
    <property type="entry name" value="TPR-like_helical_dom_sf"/>
</dbReference>
<evidence type="ECO:0000256" key="1">
    <source>
        <dbReference type="SAM" id="MobiDB-lite"/>
    </source>
</evidence>
<feature type="region of interest" description="Disordered" evidence="1">
    <location>
        <begin position="1"/>
        <end position="48"/>
    </location>
</feature>
<feature type="domain" description="HTH cro/C1-type" evidence="2">
    <location>
        <begin position="23"/>
        <end position="78"/>
    </location>
</feature>
<dbReference type="SUPFAM" id="SSF52540">
    <property type="entry name" value="P-loop containing nucleoside triphosphate hydrolases"/>
    <property type="match status" value="1"/>
</dbReference>
<dbReference type="Pfam" id="PF05729">
    <property type="entry name" value="NACHT"/>
    <property type="match status" value="1"/>
</dbReference>
<dbReference type="SUPFAM" id="SSF47413">
    <property type="entry name" value="lambda repressor-like DNA-binding domains"/>
    <property type="match status" value="1"/>
</dbReference>
<dbReference type="InterPro" id="IPR019734">
    <property type="entry name" value="TPR_rpt"/>
</dbReference>
<proteinExistence type="predicted"/>
<evidence type="ECO:0000259" key="2">
    <source>
        <dbReference type="PROSITE" id="PS50943"/>
    </source>
</evidence>
<dbReference type="SUPFAM" id="SSF48452">
    <property type="entry name" value="TPR-like"/>
    <property type="match status" value="2"/>
</dbReference>
<gene>
    <name evidence="3" type="ORF">KSF_055400</name>
</gene>
<keyword evidence="4" id="KW-1185">Reference proteome</keyword>
<dbReference type="SMART" id="SM00530">
    <property type="entry name" value="HTH_XRE"/>
    <property type="match status" value="1"/>
</dbReference>
<dbReference type="Gene3D" id="1.25.40.10">
    <property type="entry name" value="Tetratricopeptide repeat domain"/>
    <property type="match status" value="2"/>
</dbReference>
<comment type="caution">
    <text evidence="3">The sequence shown here is derived from an EMBL/GenBank/DDBJ whole genome shotgun (WGS) entry which is preliminary data.</text>
</comment>
<dbReference type="InterPro" id="IPR027417">
    <property type="entry name" value="P-loop_NTPase"/>
</dbReference>
<accession>A0A8J3N5U0</accession>
<evidence type="ECO:0000313" key="3">
    <source>
        <dbReference type="EMBL" id="GHO95492.1"/>
    </source>
</evidence>
<dbReference type="EMBL" id="BNJK01000001">
    <property type="protein sequence ID" value="GHO95492.1"/>
    <property type="molecule type" value="Genomic_DNA"/>
</dbReference>
<dbReference type="PROSITE" id="PS50943">
    <property type="entry name" value="HTH_CROC1"/>
    <property type="match status" value="1"/>
</dbReference>
<organism evidence="3 4">
    <name type="scientific">Reticulibacter mediterranei</name>
    <dbReference type="NCBI Taxonomy" id="2778369"/>
    <lineage>
        <taxon>Bacteria</taxon>
        <taxon>Bacillati</taxon>
        <taxon>Chloroflexota</taxon>
        <taxon>Ktedonobacteria</taxon>
        <taxon>Ktedonobacterales</taxon>
        <taxon>Reticulibacteraceae</taxon>
        <taxon>Reticulibacter</taxon>
    </lineage>
</organism>
<dbReference type="Gene3D" id="1.10.260.40">
    <property type="entry name" value="lambda repressor-like DNA-binding domains"/>
    <property type="match status" value="1"/>
</dbReference>
<dbReference type="InterPro" id="IPR007111">
    <property type="entry name" value="NACHT_NTPase"/>
</dbReference>
<dbReference type="GO" id="GO:0003677">
    <property type="term" value="F:DNA binding"/>
    <property type="evidence" value="ECO:0007669"/>
    <property type="project" value="InterPro"/>
</dbReference>
<dbReference type="Proteomes" id="UP000597444">
    <property type="component" value="Unassembled WGS sequence"/>
</dbReference>
<dbReference type="Pfam" id="PF13424">
    <property type="entry name" value="TPR_12"/>
    <property type="match status" value="1"/>
</dbReference>